<feature type="signal peptide" evidence="10">
    <location>
        <begin position="1"/>
        <end position="29"/>
    </location>
</feature>
<feature type="coiled-coil region" evidence="8">
    <location>
        <begin position="358"/>
        <end position="385"/>
    </location>
</feature>
<keyword evidence="8" id="KW-0175">Coiled coil</keyword>
<accession>A0A4Q7LGV9</accession>
<feature type="coiled-coil region" evidence="8">
    <location>
        <begin position="232"/>
        <end position="259"/>
    </location>
</feature>
<evidence type="ECO:0000256" key="8">
    <source>
        <dbReference type="SAM" id="Coils"/>
    </source>
</evidence>
<reference evidence="11 12" key="1">
    <citation type="submission" date="2019-02" db="EMBL/GenBank/DDBJ databases">
        <title>Genomic Encyclopedia of Type Strains, Phase IV (KMG-IV): sequencing the most valuable type-strain genomes for metagenomic binning, comparative biology and taxonomic classification.</title>
        <authorList>
            <person name="Goeker M."/>
        </authorList>
    </citation>
    <scope>NUCLEOTIDE SEQUENCE [LARGE SCALE GENOMIC DNA]</scope>
    <source>
        <strain evidence="11 12">DSM 10617</strain>
    </source>
</reference>
<keyword evidence="4" id="KW-1134">Transmembrane beta strand</keyword>
<comment type="subcellular location">
    <subcellularLocation>
        <location evidence="1">Cell outer membrane</location>
    </subcellularLocation>
</comment>
<comment type="similarity">
    <text evidence="2">Belongs to the outer membrane factor (OMF) (TC 1.B.17) family.</text>
</comment>
<evidence type="ECO:0000256" key="2">
    <source>
        <dbReference type="ARBA" id="ARBA00007613"/>
    </source>
</evidence>
<protein>
    <submittedName>
        <fullName evidence="11">Outer membrane protein TolC</fullName>
    </submittedName>
</protein>
<gene>
    <name evidence="11" type="ORF">EV685_2890</name>
</gene>
<dbReference type="PANTHER" id="PTHR30026">
    <property type="entry name" value="OUTER MEMBRANE PROTEIN TOLC"/>
    <property type="match status" value="1"/>
</dbReference>
<dbReference type="Gene3D" id="1.20.1600.10">
    <property type="entry name" value="Outer membrane efflux proteins (OEP)"/>
    <property type="match status" value="1"/>
</dbReference>
<evidence type="ECO:0000256" key="3">
    <source>
        <dbReference type="ARBA" id="ARBA00022448"/>
    </source>
</evidence>
<keyword evidence="10" id="KW-0732">Signal</keyword>
<keyword evidence="6" id="KW-0472">Membrane</keyword>
<name>A0A4Q7LGV9_9BURK</name>
<keyword evidence="7" id="KW-0998">Cell outer membrane</keyword>
<evidence type="ECO:0000256" key="10">
    <source>
        <dbReference type="SAM" id="SignalP"/>
    </source>
</evidence>
<dbReference type="GO" id="GO:0015562">
    <property type="term" value="F:efflux transmembrane transporter activity"/>
    <property type="evidence" value="ECO:0007669"/>
    <property type="project" value="InterPro"/>
</dbReference>
<dbReference type="AlphaFoldDB" id="A0A4Q7LGV9"/>
<dbReference type="OrthoDB" id="9814637at2"/>
<dbReference type="Pfam" id="PF02321">
    <property type="entry name" value="OEP"/>
    <property type="match status" value="2"/>
</dbReference>
<evidence type="ECO:0000256" key="6">
    <source>
        <dbReference type="ARBA" id="ARBA00023136"/>
    </source>
</evidence>
<sequence length="471" mass="50913">MSPHLASNTRRLPAVVLAAALVVLTPVRAQSDASPAAWGERQALELLQAVGSPSAGAASVADSPAWLMLRQQLARSLQDHPEARASLASTQGARAATRETAAARRPQLSLEAETGHRDNDANELQGTSSRDWDTGSVGLNLRQQVWDGGTTQAQIEASTAFADGVEARGAARRADFALRAIQASLERVRARRLVEQARLHVQARDEIVVDLTRRHELGGGTLSDVWRARSRAVEARGALVQAEARLQSAEATCLELLGADVPAELDLRAPPLPDLTSVRASPATQMDLFAAVQAAQAAVRTAEHELEVARRRDGPRVDLDAGISRRDLIGGRRAGTDWQAGLTLRHSFYVGGADDARIAQARARLDEASEQLRGTRLQLERSLRQALADDQIGEPLLDARREGVKLAVDALRGVREQFAFRRGSLLDVMSAQDTLHAAGTAWVEAEHNRALTRWRIAYFTGSLMPWIGLAP</sequence>
<dbReference type="GO" id="GO:0015288">
    <property type="term" value="F:porin activity"/>
    <property type="evidence" value="ECO:0007669"/>
    <property type="project" value="TreeGrafter"/>
</dbReference>
<evidence type="ECO:0000313" key="11">
    <source>
        <dbReference type="EMBL" id="RZS53263.1"/>
    </source>
</evidence>
<dbReference type="PANTHER" id="PTHR30026:SF22">
    <property type="entry name" value="OUTER MEMBRANE EFFLUX PROTEIN"/>
    <property type="match status" value="1"/>
</dbReference>
<dbReference type="Proteomes" id="UP000293433">
    <property type="component" value="Unassembled WGS sequence"/>
</dbReference>
<feature type="region of interest" description="Disordered" evidence="9">
    <location>
        <begin position="80"/>
        <end position="135"/>
    </location>
</feature>
<feature type="compositionally biased region" description="Low complexity" evidence="9">
    <location>
        <begin position="93"/>
        <end position="105"/>
    </location>
</feature>
<evidence type="ECO:0000256" key="4">
    <source>
        <dbReference type="ARBA" id="ARBA00022452"/>
    </source>
</evidence>
<evidence type="ECO:0000256" key="1">
    <source>
        <dbReference type="ARBA" id="ARBA00004442"/>
    </source>
</evidence>
<dbReference type="InterPro" id="IPR051906">
    <property type="entry name" value="TolC-like"/>
</dbReference>
<keyword evidence="3" id="KW-0813">Transport</keyword>
<keyword evidence="5" id="KW-0812">Transmembrane</keyword>
<evidence type="ECO:0000256" key="5">
    <source>
        <dbReference type="ARBA" id="ARBA00022692"/>
    </source>
</evidence>
<dbReference type="GO" id="GO:1990281">
    <property type="term" value="C:efflux pump complex"/>
    <property type="evidence" value="ECO:0007669"/>
    <property type="project" value="TreeGrafter"/>
</dbReference>
<dbReference type="RefSeq" id="WP_130482715.1">
    <property type="nucleotide sequence ID" value="NZ_SGWV01000010.1"/>
</dbReference>
<proteinExistence type="inferred from homology"/>
<evidence type="ECO:0000313" key="12">
    <source>
        <dbReference type="Proteomes" id="UP000293433"/>
    </source>
</evidence>
<dbReference type="SUPFAM" id="SSF56954">
    <property type="entry name" value="Outer membrane efflux proteins (OEP)"/>
    <property type="match status" value="1"/>
</dbReference>
<keyword evidence="12" id="KW-1185">Reference proteome</keyword>
<dbReference type="GO" id="GO:0009279">
    <property type="term" value="C:cell outer membrane"/>
    <property type="evidence" value="ECO:0007669"/>
    <property type="project" value="UniProtKB-SubCell"/>
</dbReference>
<dbReference type="InterPro" id="IPR003423">
    <property type="entry name" value="OMP_efflux"/>
</dbReference>
<dbReference type="EMBL" id="SGWV01000010">
    <property type="protein sequence ID" value="RZS53263.1"/>
    <property type="molecule type" value="Genomic_DNA"/>
</dbReference>
<evidence type="ECO:0000256" key="9">
    <source>
        <dbReference type="SAM" id="MobiDB-lite"/>
    </source>
</evidence>
<feature type="chain" id="PRO_5020973138" evidence="10">
    <location>
        <begin position="30"/>
        <end position="471"/>
    </location>
</feature>
<comment type="caution">
    <text evidence="11">The sequence shown here is derived from an EMBL/GenBank/DDBJ whole genome shotgun (WGS) entry which is preliminary data.</text>
</comment>
<organism evidence="11 12">
    <name type="scientific">Sphaerotilus mobilis</name>
    <dbReference type="NCBI Taxonomy" id="47994"/>
    <lineage>
        <taxon>Bacteria</taxon>
        <taxon>Pseudomonadati</taxon>
        <taxon>Pseudomonadota</taxon>
        <taxon>Betaproteobacteria</taxon>
        <taxon>Burkholderiales</taxon>
        <taxon>Sphaerotilaceae</taxon>
        <taxon>Sphaerotilus</taxon>
    </lineage>
</organism>
<evidence type="ECO:0000256" key="7">
    <source>
        <dbReference type="ARBA" id="ARBA00023237"/>
    </source>
</evidence>